<dbReference type="Proteomes" id="UP000032300">
    <property type="component" value="Chromosome"/>
</dbReference>
<dbReference type="EMBL" id="CP010836">
    <property type="protein sequence ID" value="AJP73471.1"/>
    <property type="molecule type" value="Genomic_DNA"/>
</dbReference>
<accession>A0A7U4JAX8</accession>
<evidence type="ECO:0000256" key="1">
    <source>
        <dbReference type="SAM" id="Phobius"/>
    </source>
</evidence>
<feature type="transmembrane region" description="Helical" evidence="1">
    <location>
        <begin position="79"/>
        <end position="98"/>
    </location>
</feature>
<feature type="transmembrane region" description="Helical" evidence="1">
    <location>
        <begin position="21"/>
        <end position="41"/>
    </location>
</feature>
<sequence length="438" mass="46523">MSDMQGHQRNVLEERGWIDRWGFLLFAFGGAGSILIAKAVGLTAIPVAVGAAIAMVAYAFVVQTSGTGRLRADQAGDNCYYLGLIYTLISLAYAIFFFDPATTATTVVQGFGVALATTIMGLILRVFFSQSRVDLVETEDTARIELADAAGRLKAELQAMTVSMSDYGRETRQTLEELRAQIVGDLIDVQGQATKAIAETVAVASKAISTASMSSRDGVAAMSAEATAAVNQQSVEAIARAKRMSTATDKIVAGIEKHAEAMGGIERSSTAIAASLVTLEGAAERTQQNLGELSRRSEELAGAQTTLAKTGDDLRGAVAGMVDQVKGFDATTMRFDTALKSRLEELKDVPGDMAARTAEAFQRASTAMQDQFTAIAGGQREFANQLSLRTEESVAILDRHNAAMEEELARSRDNVSKVHGALVEMTGTLVSRVRTADA</sequence>
<dbReference type="OrthoDB" id="7539266at2"/>
<protein>
    <submittedName>
        <fullName evidence="2">Uncharacterized protein</fullName>
    </submittedName>
</protein>
<reference evidence="2 3" key="1">
    <citation type="journal article" date="2015" name="Int. J. Syst. Evol. Microbiol.">
        <title>Sphingomonas hengshuiensis sp. nov., isolated from lake wetland.</title>
        <authorList>
            <person name="Wei S."/>
            <person name="Wang T."/>
            <person name="Liu H."/>
            <person name="Zhang C."/>
            <person name="Guo J."/>
            <person name="Wang Q."/>
            <person name="Liang K."/>
            <person name="Zhang Z."/>
        </authorList>
    </citation>
    <scope>NUCLEOTIDE SEQUENCE [LARGE SCALE GENOMIC DNA]</scope>
    <source>
        <strain evidence="2 3">WHSC-8</strain>
    </source>
</reference>
<dbReference type="AlphaFoldDB" id="A0A7U4JAX8"/>
<keyword evidence="3" id="KW-1185">Reference proteome</keyword>
<feature type="transmembrane region" description="Helical" evidence="1">
    <location>
        <begin position="110"/>
        <end position="128"/>
    </location>
</feature>
<keyword evidence="1" id="KW-1133">Transmembrane helix</keyword>
<evidence type="ECO:0000313" key="2">
    <source>
        <dbReference type="EMBL" id="AJP73471.1"/>
    </source>
</evidence>
<keyword evidence="1" id="KW-0472">Membrane</keyword>
<proteinExistence type="predicted"/>
<feature type="transmembrane region" description="Helical" evidence="1">
    <location>
        <begin position="47"/>
        <end position="67"/>
    </location>
</feature>
<gene>
    <name evidence="2" type="ORF">TS85_19280</name>
</gene>
<organism evidence="2 3">
    <name type="scientific">Sphingomonas hengshuiensis</name>
    <dbReference type="NCBI Taxonomy" id="1609977"/>
    <lineage>
        <taxon>Bacteria</taxon>
        <taxon>Pseudomonadati</taxon>
        <taxon>Pseudomonadota</taxon>
        <taxon>Alphaproteobacteria</taxon>
        <taxon>Sphingomonadales</taxon>
        <taxon>Sphingomonadaceae</taxon>
        <taxon>Sphingomonas</taxon>
    </lineage>
</organism>
<dbReference type="KEGG" id="sphi:TS85_19280"/>
<keyword evidence="1" id="KW-0812">Transmembrane</keyword>
<dbReference type="RefSeq" id="WP_044334383.1">
    <property type="nucleotide sequence ID" value="NZ_CP010836.1"/>
</dbReference>
<evidence type="ECO:0000313" key="3">
    <source>
        <dbReference type="Proteomes" id="UP000032300"/>
    </source>
</evidence>
<name>A0A7U4JAX8_9SPHN</name>
<reference evidence="2 3" key="2">
    <citation type="submission" date="2015-02" db="EMBL/GenBank/DDBJ databases">
        <title>The complete genome of Sphingomonas hengshuiensis sp. WHSC-8 isolated from soil of Hengshui Lake.</title>
        <authorList>
            <person name="Wei S."/>
            <person name="Guo J."/>
            <person name="Su C."/>
            <person name="Wu R."/>
            <person name="Zhang Z."/>
            <person name="Liang K."/>
            <person name="Li H."/>
            <person name="Wang T."/>
            <person name="Liu H."/>
            <person name="Zhang C."/>
            <person name="Li Z."/>
            <person name="Wang Q."/>
            <person name="Meng J."/>
        </authorList>
    </citation>
    <scope>NUCLEOTIDE SEQUENCE [LARGE SCALE GENOMIC DNA]</scope>
    <source>
        <strain evidence="2 3">WHSC-8</strain>
    </source>
</reference>